<dbReference type="Pfam" id="PF00777">
    <property type="entry name" value="Glyco_transf_29"/>
    <property type="match status" value="1"/>
</dbReference>
<feature type="compositionally biased region" description="Basic and acidic residues" evidence="14">
    <location>
        <begin position="218"/>
        <end position="227"/>
    </location>
</feature>
<reference evidence="16 17" key="1">
    <citation type="journal article" date="2015" name="Genome Biol. Evol.">
        <title>Comparative Genomics of a Bacterivorous Green Alga Reveals Evolutionary Causalities and Consequences of Phago-Mixotrophic Mode of Nutrition.</title>
        <authorList>
            <person name="Burns J.A."/>
            <person name="Paasch A."/>
            <person name="Narechania A."/>
            <person name="Kim E."/>
        </authorList>
    </citation>
    <scope>NUCLEOTIDE SEQUENCE [LARGE SCALE GENOMIC DNA]</scope>
    <source>
        <strain evidence="16 17">PLY_AMNH</strain>
    </source>
</reference>
<comment type="similarity">
    <text evidence="2">Belongs to the glycosyltransferase 29 family.</text>
</comment>
<evidence type="ECO:0000256" key="7">
    <source>
        <dbReference type="ARBA" id="ARBA00022989"/>
    </source>
</evidence>
<keyword evidence="6" id="KW-0735">Signal-anchor</keyword>
<organism evidence="16 17">
    <name type="scientific">Cymbomonas tetramitiformis</name>
    <dbReference type="NCBI Taxonomy" id="36881"/>
    <lineage>
        <taxon>Eukaryota</taxon>
        <taxon>Viridiplantae</taxon>
        <taxon>Chlorophyta</taxon>
        <taxon>Pyramimonadophyceae</taxon>
        <taxon>Pyramimonadales</taxon>
        <taxon>Pyramimonadaceae</taxon>
        <taxon>Cymbomonas</taxon>
    </lineage>
</organism>
<feature type="compositionally biased region" description="Basic residues" evidence="14">
    <location>
        <begin position="237"/>
        <end position="248"/>
    </location>
</feature>
<feature type="region of interest" description="Disordered" evidence="14">
    <location>
        <begin position="169"/>
        <end position="266"/>
    </location>
</feature>
<evidence type="ECO:0000256" key="10">
    <source>
        <dbReference type="ARBA" id="ARBA00023157"/>
    </source>
</evidence>
<comment type="caution">
    <text evidence="16">The sequence shown here is derived from an EMBL/GenBank/DDBJ whole genome shotgun (WGS) entry which is preliminary data.</text>
</comment>
<feature type="transmembrane region" description="Helical" evidence="15">
    <location>
        <begin position="61"/>
        <end position="81"/>
    </location>
</feature>
<accession>A0AAE0LE45</accession>
<keyword evidence="10" id="KW-1015">Disulfide bond</keyword>
<evidence type="ECO:0000256" key="13">
    <source>
        <dbReference type="ARBA" id="ARBA00034329"/>
    </source>
</evidence>
<keyword evidence="8" id="KW-0333">Golgi apparatus</keyword>
<keyword evidence="17" id="KW-1185">Reference proteome</keyword>
<dbReference type="PANTHER" id="PTHR46059">
    <property type="entry name" value="BETA-GALACTOSIDE ALPHA-2,6-SIALYLTRANSFERASE"/>
    <property type="match status" value="1"/>
</dbReference>
<evidence type="ECO:0000256" key="2">
    <source>
        <dbReference type="ARBA" id="ARBA00006003"/>
    </source>
</evidence>
<keyword evidence="4" id="KW-0808">Transferase</keyword>
<comment type="catalytic activity">
    <reaction evidence="12">
        <text>a beta-D-galactoside + CMP-N-acetyl-beta-neuraminate = an N-acetyl-alpha-neuraminyl-(2-&gt;6)-beta-D-galactosyl derivative + CMP + H(+)</text>
        <dbReference type="Rhea" id="RHEA:52104"/>
        <dbReference type="ChEBI" id="CHEBI:15378"/>
        <dbReference type="ChEBI" id="CHEBI:28034"/>
        <dbReference type="ChEBI" id="CHEBI:57812"/>
        <dbReference type="ChEBI" id="CHEBI:60377"/>
        <dbReference type="ChEBI" id="CHEBI:136398"/>
        <dbReference type="EC" id="2.4.3.1"/>
    </reaction>
</comment>
<name>A0AAE0LE45_9CHLO</name>
<protein>
    <recommendedName>
        <fullName evidence="13">beta-galactoside alpha-(2,6)-sialyltransferase</fullName>
        <ecNumber evidence="13">2.4.3.1</ecNumber>
    </recommendedName>
</protein>
<dbReference type="EMBL" id="LGRX02003850">
    <property type="protein sequence ID" value="KAK3281420.1"/>
    <property type="molecule type" value="Genomic_DNA"/>
</dbReference>
<evidence type="ECO:0000256" key="3">
    <source>
        <dbReference type="ARBA" id="ARBA00022676"/>
    </source>
</evidence>
<sequence>MKMSEEQKTKVRAPNPSEWRFVDDEEFLNAFAQSELDDHGKKDLAPTQKTTRPSPKSGSQAAFLSRGFLLIVILIVGVYIVDLEEIAIVGERTKDTFTKIKPYWQTTEEIQERLTADGSAYQRHQIADALAAGGDPTGSEEEDVPSVPVTEAVEVEPPVVQEPEVPAKVIPEEPEEEPEVEPEVEPRETVAEETEPEAPVEVTEKPVMALQEADEFPEERVLEEPKVEMGLAGKKPSSSKKSSKKGGKTPKTDEEKAAAGPKPRGNVELGLWPPAQCTLMNPISSGPLLSEEAPVASGVEEEEEEGQRRHLLGEPATQLLVAKRPPDQKLKNEVYDYIMDFMGSPKGCIPRALEGVNVKCSGGGGGHSCRGQGLPFCNKTSSWKKPPKTPPLFPLTNLYVSSAGREEPGSWGSCAFLGVGDMLLKDQYGADIDSHDTVVRYNAPIKGYEAHVGTKTTLMWVKDKYKTTVKPTKGYIVASRKSYPNTYVPRTSELRVFRDNIYKLWFLARNIPEGKAAAGFARAVGLVKSGLCTSVSLYGMSTAAGRGSGKYFDKKAIVTKGHTIDWDGWLLKAMMDLGYLCVYGE</sequence>
<keyword evidence="3" id="KW-0328">Glycosyltransferase</keyword>
<evidence type="ECO:0000313" key="17">
    <source>
        <dbReference type="Proteomes" id="UP001190700"/>
    </source>
</evidence>
<evidence type="ECO:0000256" key="5">
    <source>
        <dbReference type="ARBA" id="ARBA00022692"/>
    </source>
</evidence>
<dbReference type="Gene3D" id="3.90.1480.20">
    <property type="entry name" value="Glycosyl transferase family 29"/>
    <property type="match status" value="1"/>
</dbReference>
<feature type="compositionally biased region" description="Polar residues" evidence="14">
    <location>
        <begin position="47"/>
        <end position="60"/>
    </location>
</feature>
<dbReference type="GO" id="GO:0003835">
    <property type="term" value="F:beta-galactoside alpha-2,6-sialyltransferase activity"/>
    <property type="evidence" value="ECO:0007669"/>
    <property type="project" value="UniProtKB-EC"/>
</dbReference>
<evidence type="ECO:0000256" key="14">
    <source>
        <dbReference type="SAM" id="MobiDB-lite"/>
    </source>
</evidence>
<dbReference type="InterPro" id="IPR038578">
    <property type="entry name" value="GT29-like_sf"/>
</dbReference>
<comment type="subcellular location">
    <subcellularLocation>
        <location evidence="1">Golgi apparatus</location>
        <location evidence="1">Golgi stack membrane</location>
        <topology evidence="1">Single-pass type II membrane protein</topology>
    </subcellularLocation>
</comment>
<feature type="compositionally biased region" description="Acidic residues" evidence="14">
    <location>
        <begin position="172"/>
        <end position="183"/>
    </location>
</feature>
<dbReference type="PANTHER" id="PTHR46059:SF1">
    <property type="entry name" value="BETA-GALACTOSIDE ALPHA-2,6-SIALYLTRANSFERASE"/>
    <property type="match status" value="1"/>
</dbReference>
<keyword evidence="9 15" id="KW-0472">Membrane</keyword>
<feature type="region of interest" description="Disordered" evidence="14">
    <location>
        <begin position="35"/>
        <end position="60"/>
    </location>
</feature>
<evidence type="ECO:0000256" key="8">
    <source>
        <dbReference type="ARBA" id="ARBA00023034"/>
    </source>
</evidence>
<proteinExistence type="inferred from homology"/>
<evidence type="ECO:0000256" key="15">
    <source>
        <dbReference type="SAM" id="Phobius"/>
    </source>
</evidence>
<evidence type="ECO:0000256" key="11">
    <source>
        <dbReference type="ARBA" id="ARBA00023180"/>
    </source>
</evidence>
<evidence type="ECO:0000256" key="1">
    <source>
        <dbReference type="ARBA" id="ARBA00004447"/>
    </source>
</evidence>
<dbReference type="EC" id="2.4.3.1" evidence="13"/>
<evidence type="ECO:0000256" key="9">
    <source>
        <dbReference type="ARBA" id="ARBA00023136"/>
    </source>
</evidence>
<dbReference type="AlphaFoldDB" id="A0AAE0LE45"/>
<keyword evidence="5 15" id="KW-0812">Transmembrane</keyword>
<keyword evidence="7 15" id="KW-1133">Transmembrane helix</keyword>
<evidence type="ECO:0000256" key="12">
    <source>
        <dbReference type="ARBA" id="ARBA00034249"/>
    </source>
</evidence>
<keyword evidence="11" id="KW-0325">Glycoprotein</keyword>
<evidence type="ECO:0000256" key="4">
    <source>
        <dbReference type="ARBA" id="ARBA00022679"/>
    </source>
</evidence>
<evidence type="ECO:0000313" key="16">
    <source>
        <dbReference type="EMBL" id="KAK3281420.1"/>
    </source>
</evidence>
<dbReference type="GO" id="GO:0032580">
    <property type="term" value="C:Golgi cisterna membrane"/>
    <property type="evidence" value="ECO:0007669"/>
    <property type="project" value="UniProtKB-SubCell"/>
</dbReference>
<dbReference type="InterPro" id="IPR001675">
    <property type="entry name" value="Glyco_trans_29"/>
</dbReference>
<dbReference type="Proteomes" id="UP001190700">
    <property type="component" value="Unassembled WGS sequence"/>
</dbReference>
<gene>
    <name evidence="16" type="ORF">CYMTET_10794</name>
</gene>
<evidence type="ECO:0000256" key="6">
    <source>
        <dbReference type="ARBA" id="ARBA00022968"/>
    </source>
</evidence>